<evidence type="ECO:0000256" key="1">
    <source>
        <dbReference type="ARBA" id="ARBA00004072"/>
    </source>
</evidence>
<comment type="caution">
    <text evidence="7">The sequence shown here is derived from an EMBL/GenBank/DDBJ whole genome shotgun (WGS) entry which is preliminary data.</text>
</comment>
<dbReference type="InterPro" id="IPR005825">
    <property type="entry name" value="Ribosomal_uL24_CS"/>
</dbReference>
<dbReference type="InterPro" id="IPR014722">
    <property type="entry name" value="Rib_uL2_dom2"/>
</dbReference>
<dbReference type="Pfam" id="PF16906">
    <property type="entry name" value="Ribosomal_L26"/>
    <property type="match status" value="1"/>
</dbReference>
<dbReference type="GO" id="GO:0003723">
    <property type="term" value="F:RNA binding"/>
    <property type="evidence" value="ECO:0007669"/>
    <property type="project" value="InterPro"/>
</dbReference>
<dbReference type="GO" id="GO:0015934">
    <property type="term" value="C:large ribosomal subunit"/>
    <property type="evidence" value="ECO:0007669"/>
    <property type="project" value="InterPro"/>
</dbReference>
<dbReference type="SUPFAM" id="SSF50104">
    <property type="entry name" value="Translation proteins SH3-like domain"/>
    <property type="match status" value="1"/>
</dbReference>
<dbReference type="InterPro" id="IPR008991">
    <property type="entry name" value="Translation_prot_SH3-like_sf"/>
</dbReference>
<dbReference type="GO" id="GO:0006412">
    <property type="term" value="P:translation"/>
    <property type="evidence" value="ECO:0007669"/>
    <property type="project" value="InterPro"/>
</dbReference>
<dbReference type="Gene3D" id="2.30.30.30">
    <property type="match status" value="1"/>
</dbReference>
<dbReference type="EMBL" id="JANCYW010000013">
    <property type="protein sequence ID" value="KAK4537571.1"/>
    <property type="molecule type" value="Genomic_DNA"/>
</dbReference>
<keyword evidence="4" id="KW-0687">Ribonucleoprotein</keyword>
<comment type="function">
    <text evidence="1">One of two assembly initiator proteins, it binds directly to the 5'-end of the 23S rRNA, where it nucleates assembly of the 50S subunit.</text>
</comment>
<dbReference type="CDD" id="cd06089">
    <property type="entry name" value="KOW_RPL26"/>
    <property type="match status" value="1"/>
</dbReference>
<dbReference type="PROSITE" id="PS01108">
    <property type="entry name" value="RIBOSOMAL_L24"/>
    <property type="match status" value="1"/>
</dbReference>
<name>A0AAV9IZL0_CYACA</name>
<dbReference type="FunFam" id="2.30.30.30:FF:000009">
    <property type="entry name" value="60S ribosomal protein L26"/>
    <property type="match status" value="1"/>
</dbReference>
<sequence>MKFNKRVSSSRRKQRKAHFRAPGHERRIRMAAPLSRELRDKYHVRSMPVRIGDDVLIVRGSRKGSAGKIRQCHRRKYVVYVEGVARDRANKQPADIGISPSNVRIVALNMTADREEFFEHKRRVVRARQRAGDKDEEMVDAD</sequence>
<dbReference type="Proteomes" id="UP001301350">
    <property type="component" value="Unassembled WGS sequence"/>
</dbReference>
<evidence type="ECO:0000313" key="7">
    <source>
        <dbReference type="EMBL" id="KAK4537571.1"/>
    </source>
</evidence>
<dbReference type="InterPro" id="IPR041988">
    <property type="entry name" value="Ribosomal_uL24_KOW"/>
</dbReference>
<evidence type="ECO:0000313" key="8">
    <source>
        <dbReference type="Proteomes" id="UP001301350"/>
    </source>
</evidence>
<evidence type="ECO:0000256" key="3">
    <source>
        <dbReference type="ARBA" id="ARBA00022980"/>
    </source>
</evidence>
<dbReference type="AlphaFoldDB" id="A0AAV9IZL0"/>
<protein>
    <recommendedName>
        <fullName evidence="5">Large ribosomal subunit protein uL24c</fullName>
    </recommendedName>
</protein>
<reference evidence="7 8" key="1">
    <citation type="submission" date="2022-07" db="EMBL/GenBank/DDBJ databases">
        <title>Genome-wide signatures of adaptation to extreme environments.</title>
        <authorList>
            <person name="Cho C.H."/>
            <person name="Yoon H.S."/>
        </authorList>
    </citation>
    <scope>NUCLEOTIDE SEQUENCE [LARGE SCALE GENOMIC DNA]</scope>
    <source>
        <strain evidence="7 8">DBV 063 E5</strain>
    </source>
</reference>
<organism evidence="7 8">
    <name type="scientific">Cyanidium caldarium</name>
    <name type="common">Red alga</name>
    <dbReference type="NCBI Taxonomy" id="2771"/>
    <lineage>
        <taxon>Eukaryota</taxon>
        <taxon>Rhodophyta</taxon>
        <taxon>Bangiophyceae</taxon>
        <taxon>Cyanidiales</taxon>
        <taxon>Cyanidiaceae</taxon>
        <taxon>Cyanidium</taxon>
    </lineage>
</organism>
<gene>
    <name evidence="7" type="ORF">CDCA_CDCA13G3596</name>
</gene>
<dbReference type="GO" id="GO:0003735">
    <property type="term" value="F:structural constituent of ribosome"/>
    <property type="evidence" value="ECO:0007669"/>
    <property type="project" value="InterPro"/>
</dbReference>
<dbReference type="NCBIfam" id="TIGR01080">
    <property type="entry name" value="rplX_A_E"/>
    <property type="match status" value="1"/>
</dbReference>
<keyword evidence="3" id="KW-0689">Ribosomal protein</keyword>
<proteinExistence type="inferred from homology"/>
<dbReference type="InterPro" id="IPR005756">
    <property type="entry name" value="Ribosomal_uL24_euk/arc"/>
</dbReference>
<comment type="similarity">
    <text evidence="2">Belongs to the universal ribosomal protein uL24 family.</text>
</comment>
<accession>A0AAV9IZL0</accession>
<keyword evidence="8" id="KW-1185">Reference proteome</keyword>
<dbReference type="PANTHER" id="PTHR11143">
    <property type="entry name" value="60S RIBOSOMAL PROTEIN L26 FAMILY MEMBER"/>
    <property type="match status" value="1"/>
</dbReference>
<feature type="region of interest" description="Disordered" evidence="6">
    <location>
        <begin position="1"/>
        <end position="22"/>
    </location>
</feature>
<evidence type="ECO:0000256" key="6">
    <source>
        <dbReference type="SAM" id="MobiDB-lite"/>
    </source>
</evidence>
<evidence type="ECO:0000256" key="4">
    <source>
        <dbReference type="ARBA" id="ARBA00023274"/>
    </source>
</evidence>
<evidence type="ECO:0000256" key="2">
    <source>
        <dbReference type="ARBA" id="ARBA00010618"/>
    </source>
</evidence>
<evidence type="ECO:0000256" key="5">
    <source>
        <dbReference type="ARBA" id="ARBA00035282"/>
    </source>
</evidence>